<dbReference type="OrthoDB" id="8892982at2"/>
<feature type="domain" description="SsuA/THI5-like" evidence="5">
    <location>
        <begin position="50"/>
        <end position="260"/>
    </location>
</feature>
<dbReference type="PROSITE" id="PS51257">
    <property type="entry name" value="PROKAR_LIPOPROTEIN"/>
    <property type="match status" value="1"/>
</dbReference>
<keyword evidence="7" id="KW-1185">Reference proteome</keyword>
<evidence type="ECO:0000256" key="1">
    <source>
        <dbReference type="ARBA" id="ARBA00004418"/>
    </source>
</evidence>
<evidence type="ECO:0000256" key="2">
    <source>
        <dbReference type="ARBA" id="ARBA00010742"/>
    </source>
</evidence>
<dbReference type="Gene3D" id="3.40.190.10">
    <property type="entry name" value="Periplasmic binding protein-like II"/>
    <property type="match status" value="2"/>
</dbReference>
<comment type="similarity">
    <text evidence="2">Belongs to the bacterial solute-binding protein SsuA/TauA family.</text>
</comment>
<evidence type="ECO:0000259" key="5">
    <source>
        <dbReference type="Pfam" id="PF09084"/>
    </source>
</evidence>
<dbReference type="InterPro" id="IPR015168">
    <property type="entry name" value="SsuA/THI5"/>
</dbReference>
<dbReference type="Pfam" id="PF09084">
    <property type="entry name" value="NMT1"/>
    <property type="match status" value="1"/>
</dbReference>
<evidence type="ECO:0000313" key="7">
    <source>
        <dbReference type="Proteomes" id="UP000320876"/>
    </source>
</evidence>
<dbReference type="Proteomes" id="UP000320876">
    <property type="component" value="Unassembled WGS sequence"/>
</dbReference>
<dbReference type="RefSeq" id="WP_141999399.1">
    <property type="nucleotide sequence ID" value="NZ_VFML01000001.1"/>
</dbReference>
<dbReference type="EMBL" id="VFML01000001">
    <property type="protein sequence ID" value="TQJ03625.1"/>
    <property type="molecule type" value="Genomic_DNA"/>
</dbReference>
<name>A0A542DL22_AMYCI</name>
<dbReference type="PANTHER" id="PTHR30024:SF47">
    <property type="entry name" value="TAURINE-BINDING PERIPLASMIC PROTEIN"/>
    <property type="match status" value="1"/>
</dbReference>
<sequence length="321" mass="33466">MRRFRLLLAFPLAAVLTGCGLLGGDEPEPGPAGSDLEKPSITVAVLPSMDTLPVFLAAERGYFAEEGLEVRTQLTRSGADAVTKLIGGDMDIAFSSYPAFLLPQARDVADLRLVAAVTELAPGNTAVVAGPGSPVRDAGDLAGKRVAITARNTLSHLLVAQAAAERGVDPGGIEWIELPFPDTPGALSRGEVDAAFLTEPFLTQATAEQEVRPIHDFASGSTEALPVGGFAATAEFAAANPRTVAAFRQALDRATEEAATNHGAVRPLLIEVGKVDPAIAGQVGWTSFTPALEPERIQRVADVMVEREALDAPLDVATMIG</sequence>
<protein>
    <submittedName>
        <fullName evidence="6">NitT/TauT family transport system substrate-binding protein</fullName>
    </submittedName>
</protein>
<dbReference type="AlphaFoldDB" id="A0A542DL22"/>
<feature type="signal peptide" evidence="4">
    <location>
        <begin position="1"/>
        <end position="23"/>
    </location>
</feature>
<reference evidence="6 7" key="1">
    <citation type="submission" date="2019-06" db="EMBL/GenBank/DDBJ databases">
        <title>Sequencing the genomes of 1000 actinobacteria strains.</title>
        <authorList>
            <person name="Klenk H.-P."/>
        </authorList>
    </citation>
    <scope>NUCLEOTIDE SEQUENCE [LARGE SCALE GENOMIC DNA]</scope>
    <source>
        <strain evidence="6 7">DSM 45679</strain>
    </source>
</reference>
<keyword evidence="3 4" id="KW-0732">Signal</keyword>
<evidence type="ECO:0000256" key="3">
    <source>
        <dbReference type="ARBA" id="ARBA00022729"/>
    </source>
</evidence>
<evidence type="ECO:0000256" key="4">
    <source>
        <dbReference type="SAM" id="SignalP"/>
    </source>
</evidence>
<comment type="subcellular location">
    <subcellularLocation>
        <location evidence="1">Periplasm</location>
    </subcellularLocation>
</comment>
<organism evidence="6 7">
    <name type="scientific">Amycolatopsis cihanbeyliensis</name>
    <dbReference type="NCBI Taxonomy" id="1128664"/>
    <lineage>
        <taxon>Bacteria</taxon>
        <taxon>Bacillati</taxon>
        <taxon>Actinomycetota</taxon>
        <taxon>Actinomycetes</taxon>
        <taxon>Pseudonocardiales</taxon>
        <taxon>Pseudonocardiaceae</taxon>
        <taxon>Amycolatopsis</taxon>
    </lineage>
</organism>
<gene>
    <name evidence="6" type="ORF">FB471_3387</name>
</gene>
<feature type="chain" id="PRO_5039455172" evidence="4">
    <location>
        <begin position="24"/>
        <end position="321"/>
    </location>
</feature>
<dbReference type="SUPFAM" id="SSF53850">
    <property type="entry name" value="Periplasmic binding protein-like II"/>
    <property type="match status" value="1"/>
</dbReference>
<dbReference type="PANTHER" id="PTHR30024">
    <property type="entry name" value="ALIPHATIC SULFONATES-BINDING PROTEIN-RELATED"/>
    <property type="match status" value="1"/>
</dbReference>
<evidence type="ECO:0000313" key="6">
    <source>
        <dbReference type="EMBL" id="TQJ03625.1"/>
    </source>
</evidence>
<accession>A0A542DL22</accession>
<comment type="caution">
    <text evidence="6">The sequence shown here is derived from an EMBL/GenBank/DDBJ whole genome shotgun (WGS) entry which is preliminary data.</text>
</comment>
<proteinExistence type="inferred from homology"/>
<dbReference type="GO" id="GO:0042597">
    <property type="term" value="C:periplasmic space"/>
    <property type="evidence" value="ECO:0007669"/>
    <property type="project" value="UniProtKB-SubCell"/>
</dbReference>